<feature type="transmembrane region" description="Helical" evidence="1">
    <location>
        <begin position="88"/>
        <end position="107"/>
    </location>
</feature>
<keyword evidence="3" id="KW-1185">Reference proteome</keyword>
<evidence type="ECO:0000256" key="1">
    <source>
        <dbReference type="SAM" id="Phobius"/>
    </source>
</evidence>
<reference evidence="2 3" key="1">
    <citation type="submission" date="2016-10" db="EMBL/GenBank/DDBJ databases">
        <authorList>
            <person name="de Groot N.N."/>
        </authorList>
    </citation>
    <scope>NUCLEOTIDE SEQUENCE [LARGE SCALE GENOMIC DNA]</scope>
    <source>
        <strain evidence="2 3">Nm1</strain>
    </source>
</reference>
<protein>
    <submittedName>
        <fullName evidence="2">Ceramidase</fullName>
    </submittedName>
</protein>
<dbReference type="Proteomes" id="UP000198640">
    <property type="component" value="Unassembled WGS sequence"/>
</dbReference>
<evidence type="ECO:0000313" key="2">
    <source>
        <dbReference type="EMBL" id="SDY22989.1"/>
    </source>
</evidence>
<feature type="transmembrane region" description="Helical" evidence="1">
    <location>
        <begin position="229"/>
        <end position="247"/>
    </location>
</feature>
<feature type="transmembrane region" description="Helical" evidence="1">
    <location>
        <begin position="205"/>
        <end position="223"/>
    </location>
</feature>
<feature type="transmembrane region" description="Helical" evidence="1">
    <location>
        <begin position="173"/>
        <end position="193"/>
    </location>
</feature>
<feature type="transmembrane region" description="Helical" evidence="1">
    <location>
        <begin position="142"/>
        <end position="161"/>
    </location>
</feature>
<sequence>MRTKLYLLLMLAILLPVVAFFLPPISQPHVYHDFADQRVWLGMPNFWNIVSNLPFLFVGLAGLKFLYAGAAWQQPSLAVCTVDEYRSYLVVFASIVLVFPGSAYYHWNPDNSGLFWDRLPIALGIMALLSAVLIERVPIKRAALVLGVLVSLGGASVLFWYWSEQQGEGNLNFYIATQFGAPLLIILLVRFFPSRYTRSADIYGVLAWYALAKLAELLDEFVYQLGEVISGHALKHLLAGLAVYWLLRMLKRRKLLSHEVIPAGH</sequence>
<accession>A0A1H3I702</accession>
<keyword evidence="1" id="KW-0812">Transmembrane</keyword>
<feature type="transmembrane region" description="Helical" evidence="1">
    <location>
        <begin position="46"/>
        <end position="67"/>
    </location>
</feature>
<proteinExistence type="predicted"/>
<dbReference type="RefSeq" id="WP_245725124.1">
    <property type="nucleotide sequence ID" value="NZ_FNOY01000024.1"/>
</dbReference>
<gene>
    <name evidence="2" type="ORF">SAMN05421881_102421</name>
</gene>
<dbReference type="PANTHER" id="PTHR34368:SF1">
    <property type="entry name" value="OS01G0962200 PROTEIN"/>
    <property type="match status" value="1"/>
</dbReference>
<feature type="transmembrane region" description="Helical" evidence="1">
    <location>
        <begin position="119"/>
        <end position="135"/>
    </location>
</feature>
<name>A0A1H3I702_9PROT</name>
<keyword evidence="1" id="KW-1133">Transmembrane helix</keyword>
<dbReference type="STRING" id="44576.SAMN05421881_102421"/>
<dbReference type="EMBL" id="FNOY01000024">
    <property type="protein sequence ID" value="SDY22989.1"/>
    <property type="molecule type" value="Genomic_DNA"/>
</dbReference>
<keyword evidence="1" id="KW-0472">Membrane</keyword>
<dbReference type="PANTHER" id="PTHR34368">
    <property type="entry name" value="OS01G0962200 PROTEIN"/>
    <property type="match status" value="1"/>
</dbReference>
<dbReference type="AlphaFoldDB" id="A0A1H3I702"/>
<evidence type="ECO:0000313" key="3">
    <source>
        <dbReference type="Proteomes" id="UP000198640"/>
    </source>
</evidence>
<organism evidence="2 3">
    <name type="scientific">Nitrosomonas halophila</name>
    <dbReference type="NCBI Taxonomy" id="44576"/>
    <lineage>
        <taxon>Bacteria</taxon>
        <taxon>Pseudomonadati</taxon>
        <taxon>Pseudomonadota</taxon>
        <taxon>Betaproteobacteria</taxon>
        <taxon>Nitrosomonadales</taxon>
        <taxon>Nitrosomonadaceae</taxon>
        <taxon>Nitrosomonas</taxon>
    </lineage>
</organism>